<dbReference type="Proteomes" id="UP000232145">
    <property type="component" value="Unassembled WGS sequence"/>
</dbReference>
<accession>A0A2N0ALG6</accession>
<dbReference type="EMBL" id="NPDX01000001">
    <property type="protein sequence ID" value="PJZ85125.1"/>
    <property type="molecule type" value="Genomic_DNA"/>
</dbReference>
<evidence type="ECO:0000256" key="3">
    <source>
        <dbReference type="RuleBase" id="RU000363"/>
    </source>
</evidence>
<dbReference type="PANTHER" id="PTHR42901:SF1">
    <property type="entry name" value="ALCOHOL DEHYDROGENASE"/>
    <property type="match status" value="1"/>
</dbReference>
<protein>
    <submittedName>
        <fullName evidence="4">Short-chain dehydrogenase</fullName>
    </submittedName>
</protein>
<comment type="caution">
    <text evidence="4">The sequence shown here is derived from an EMBL/GenBank/DDBJ whole genome shotgun (WGS) entry which is preliminary data.</text>
</comment>
<dbReference type="PANTHER" id="PTHR42901">
    <property type="entry name" value="ALCOHOL DEHYDROGENASE"/>
    <property type="match status" value="1"/>
</dbReference>
<dbReference type="SUPFAM" id="SSF51735">
    <property type="entry name" value="NAD(P)-binding Rossmann-fold domains"/>
    <property type="match status" value="1"/>
</dbReference>
<reference evidence="4 5" key="1">
    <citation type="submission" date="2017-07" db="EMBL/GenBank/DDBJ databases">
        <title>Leptospira spp. isolated from tropical soils.</title>
        <authorList>
            <person name="Thibeaux R."/>
            <person name="Iraola G."/>
            <person name="Ferres I."/>
            <person name="Bierque E."/>
            <person name="Girault D."/>
            <person name="Soupe-Gilbert M.-E."/>
            <person name="Picardeau M."/>
            <person name="Goarant C."/>
        </authorList>
    </citation>
    <scope>NUCLEOTIDE SEQUENCE [LARGE SCALE GENOMIC DNA]</scope>
    <source>
        <strain evidence="4 5">FH2-B-A1</strain>
    </source>
</reference>
<comment type="similarity">
    <text evidence="1 3">Belongs to the short-chain dehydrogenases/reductases (SDR) family.</text>
</comment>
<evidence type="ECO:0000256" key="1">
    <source>
        <dbReference type="ARBA" id="ARBA00006484"/>
    </source>
</evidence>
<dbReference type="Gene3D" id="3.40.50.720">
    <property type="entry name" value="NAD(P)-binding Rossmann-like Domain"/>
    <property type="match status" value="1"/>
</dbReference>
<dbReference type="AlphaFoldDB" id="A0A2N0ALG6"/>
<dbReference type="InterPro" id="IPR036291">
    <property type="entry name" value="NAD(P)-bd_dom_sf"/>
</dbReference>
<dbReference type="InterPro" id="IPR002347">
    <property type="entry name" value="SDR_fam"/>
</dbReference>
<dbReference type="PIRSF" id="PIRSF000126">
    <property type="entry name" value="11-beta-HSD1"/>
    <property type="match status" value="1"/>
</dbReference>
<dbReference type="OrthoDB" id="9808814at2"/>
<evidence type="ECO:0000256" key="2">
    <source>
        <dbReference type="ARBA" id="ARBA00023002"/>
    </source>
</evidence>
<keyword evidence="5" id="KW-1185">Reference proteome</keyword>
<dbReference type="PROSITE" id="PS00061">
    <property type="entry name" value="ADH_SHORT"/>
    <property type="match status" value="1"/>
</dbReference>
<keyword evidence="2" id="KW-0560">Oxidoreductase</keyword>
<name>A0A2N0ALG6_9LEPT</name>
<dbReference type="PRINTS" id="PR00080">
    <property type="entry name" value="SDRFAMILY"/>
</dbReference>
<evidence type="ECO:0000313" key="5">
    <source>
        <dbReference type="Proteomes" id="UP000232145"/>
    </source>
</evidence>
<dbReference type="Pfam" id="PF00106">
    <property type="entry name" value="adh_short"/>
    <property type="match status" value="1"/>
</dbReference>
<dbReference type="InterPro" id="IPR020904">
    <property type="entry name" value="Sc_DH/Rdtase_CS"/>
</dbReference>
<dbReference type="PRINTS" id="PR00081">
    <property type="entry name" value="GDHRDH"/>
</dbReference>
<proteinExistence type="inferred from homology"/>
<evidence type="ECO:0000313" key="4">
    <source>
        <dbReference type="EMBL" id="PJZ85125.1"/>
    </source>
</evidence>
<dbReference type="RefSeq" id="WP_100742009.1">
    <property type="nucleotide sequence ID" value="NZ_NPDW01000001.1"/>
</dbReference>
<sequence>MKNAYVTGASQGIGKEFVRALAKDYNVFLISRTESDLKKVILELEPKSRGILKYFALDLTKKKDVEELADIISKDKDAELVVNNAGFGTVGEFAALPLDKELDEVNLNVKTLVHLSHVALNRFKKNKKGYLINVASIAGYLPAPGSAIYAATKAFVKSFTESIHEEAKLHGIYVQALCPGLTHSDFHQRAGISKSKYPSFMWQNADVVVEESLNALRYNQAVCITGSFNQGAITVSELIPRGFLRRLSGKYLKLEEE</sequence>
<organism evidence="4 5">
    <name type="scientific">Leptospira harrisiae</name>
    <dbReference type="NCBI Taxonomy" id="2023189"/>
    <lineage>
        <taxon>Bacteria</taxon>
        <taxon>Pseudomonadati</taxon>
        <taxon>Spirochaetota</taxon>
        <taxon>Spirochaetia</taxon>
        <taxon>Leptospirales</taxon>
        <taxon>Leptospiraceae</taxon>
        <taxon>Leptospira</taxon>
    </lineage>
</organism>
<gene>
    <name evidence="4" type="ORF">CH364_02325</name>
</gene>
<dbReference type="GO" id="GO:0016491">
    <property type="term" value="F:oxidoreductase activity"/>
    <property type="evidence" value="ECO:0007669"/>
    <property type="project" value="UniProtKB-KW"/>
</dbReference>